<gene>
    <name evidence="2" type="ORF">SAMN05216551_104118</name>
</gene>
<dbReference type="STRING" id="1770053.SAMN05216551_104118"/>
<dbReference type="AlphaFoldDB" id="A0A1H2PP51"/>
<dbReference type="CDD" id="cd07040">
    <property type="entry name" value="HP"/>
    <property type="match status" value="1"/>
</dbReference>
<accession>A0A1H2PP51</accession>
<evidence type="ECO:0000256" key="1">
    <source>
        <dbReference type="SAM" id="SignalP"/>
    </source>
</evidence>
<sequence>MLSRTPGRLAARAPRTRERWRTRAFALCVALSACFAPTLSATAQAATQTIVLLRHAEKPLAADGQAALPGLGQLTCTGLQRARQLPGVLIGRFGRPDYVFSLDPAGQVGDYRNAADQEQYYYYVRPLMTIQPTAIKAGRAVNVGISFADAGNPDFELAAKLSTLSNDSTTFVAWEHNNIQGQLVQDIFEVFGFLPQAAAGQYDIPKVWTFANRPSWPNADFTRMYVIRINTDASGNKTLSFTKQDQGITPTNVCP</sequence>
<feature type="signal peptide" evidence="1">
    <location>
        <begin position="1"/>
        <end position="45"/>
    </location>
</feature>
<organism evidence="2 3">
    <name type="scientific">Chitinasiproducens palmae</name>
    <dbReference type="NCBI Taxonomy" id="1770053"/>
    <lineage>
        <taxon>Bacteria</taxon>
        <taxon>Pseudomonadati</taxon>
        <taxon>Pseudomonadota</taxon>
        <taxon>Betaproteobacteria</taxon>
        <taxon>Burkholderiales</taxon>
        <taxon>Burkholderiaceae</taxon>
        <taxon>Chitinasiproducens</taxon>
    </lineage>
</organism>
<evidence type="ECO:0000313" key="3">
    <source>
        <dbReference type="Proteomes" id="UP000243719"/>
    </source>
</evidence>
<dbReference type="PROSITE" id="PS51257">
    <property type="entry name" value="PROKAR_LIPOPROTEIN"/>
    <property type="match status" value="1"/>
</dbReference>
<proteinExistence type="predicted"/>
<evidence type="ECO:0008006" key="4">
    <source>
        <dbReference type="Google" id="ProtNLM"/>
    </source>
</evidence>
<feature type="chain" id="PRO_5017244484" description="Histidine phosphatase family protein" evidence="1">
    <location>
        <begin position="46"/>
        <end position="255"/>
    </location>
</feature>
<protein>
    <recommendedName>
        <fullName evidence="4">Histidine phosphatase family protein</fullName>
    </recommendedName>
</protein>
<dbReference type="EMBL" id="FNLO01000004">
    <property type="protein sequence ID" value="SDV48049.1"/>
    <property type="molecule type" value="Genomic_DNA"/>
</dbReference>
<dbReference type="Proteomes" id="UP000243719">
    <property type="component" value="Unassembled WGS sequence"/>
</dbReference>
<dbReference type="RefSeq" id="WP_211435317.1">
    <property type="nucleotide sequence ID" value="NZ_FNLO01000004.1"/>
</dbReference>
<name>A0A1H2PP51_9BURK</name>
<evidence type="ECO:0000313" key="2">
    <source>
        <dbReference type="EMBL" id="SDV48049.1"/>
    </source>
</evidence>
<keyword evidence="1" id="KW-0732">Signal</keyword>
<reference evidence="3" key="1">
    <citation type="submission" date="2016-09" db="EMBL/GenBank/DDBJ databases">
        <authorList>
            <person name="Varghese N."/>
            <person name="Submissions S."/>
        </authorList>
    </citation>
    <scope>NUCLEOTIDE SEQUENCE [LARGE SCALE GENOMIC DNA]</scope>
    <source>
        <strain evidence="3">JS23</strain>
    </source>
</reference>
<keyword evidence="3" id="KW-1185">Reference proteome</keyword>